<comment type="catalytic activity">
    <reaction evidence="1">
        <text>Hydrolysis of (1-&gt;4)-beta-D-glucosidic linkages in beta-D-glucans containing (1-&gt;3)- and (1-&gt;4)-bonds.</text>
        <dbReference type="EC" id="3.2.1.73"/>
    </reaction>
</comment>
<dbReference type="Pfam" id="PF00722">
    <property type="entry name" value="Glyco_hydro_16"/>
    <property type="match status" value="1"/>
</dbReference>
<comment type="caution">
    <text evidence="11">The sequence shown here is derived from an EMBL/GenBank/DDBJ whole genome shotgun (WGS) entry which is preliminary data.</text>
</comment>
<organism evidence="11 12">
    <name type="scientific">Anoxynatronum sibiricum</name>
    <dbReference type="NCBI Taxonomy" id="210623"/>
    <lineage>
        <taxon>Bacteria</taxon>
        <taxon>Bacillati</taxon>
        <taxon>Bacillota</taxon>
        <taxon>Clostridia</taxon>
        <taxon>Eubacteriales</taxon>
        <taxon>Clostridiaceae</taxon>
        <taxon>Anoxynatronum</taxon>
    </lineage>
</organism>
<keyword evidence="9" id="KW-1133">Transmembrane helix</keyword>
<proteinExistence type="predicted"/>
<keyword evidence="12" id="KW-1185">Reference proteome</keyword>
<evidence type="ECO:0000259" key="10">
    <source>
        <dbReference type="PROSITE" id="PS51762"/>
    </source>
</evidence>
<evidence type="ECO:0000256" key="9">
    <source>
        <dbReference type="SAM" id="Phobius"/>
    </source>
</evidence>
<dbReference type="SUPFAM" id="SSF55383">
    <property type="entry name" value="Copper amine oxidase, domain N"/>
    <property type="match status" value="1"/>
</dbReference>
<keyword evidence="5" id="KW-0326">Glycosidase</keyword>
<keyword evidence="9" id="KW-0472">Membrane</keyword>
<evidence type="ECO:0000256" key="2">
    <source>
        <dbReference type="ARBA" id="ARBA00012690"/>
    </source>
</evidence>
<feature type="transmembrane region" description="Helical" evidence="9">
    <location>
        <begin position="12"/>
        <end position="31"/>
    </location>
</feature>
<evidence type="ECO:0000256" key="4">
    <source>
        <dbReference type="ARBA" id="ARBA00022801"/>
    </source>
</evidence>
<dbReference type="Pfam" id="PF07833">
    <property type="entry name" value="Cu_amine_oxidN1"/>
    <property type="match status" value="1"/>
</dbReference>
<name>A0ABU9VNW3_9CLOT</name>
<evidence type="ECO:0000256" key="6">
    <source>
        <dbReference type="ARBA" id="ARBA00029722"/>
    </source>
</evidence>
<evidence type="ECO:0000256" key="1">
    <source>
        <dbReference type="ARBA" id="ARBA00000481"/>
    </source>
</evidence>
<evidence type="ECO:0000256" key="7">
    <source>
        <dbReference type="ARBA" id="ARBA00029771"/>
    </source>
</evidence>
<dbReference type="Gene3D" id="3.30.457.10">
    <property type="entry name" value="Copper amine oxidase-like, N-terminal domain"/>
    <property type="match status" value="1"/>
</dbReference>
<accession>A0ABU9VNW3</accession>
<dbReference type="Proteomes" id="UP001407405">
    <property type="component" value="Unassembled WGS sequence"/>
</dbReference>
<dbReference type="RefSeq" id="WP_343184238.1">
    <property type="nucleotide sequence ID" value="NZ_JBCITM010000001.1"/>
</dbReference>
<evidence type="ECO:0000313" key="12">
    <source>
        <dbReference type="Proteomes" id="UP001407405"/>
    </source>
</evidence>
<dbReference type="Gene3D" id="2.60.120.200">
    <property type="match status" value="1"/>
</dbReference>
<evidence type="ECO:0000256" key="3">
    <source>
        <dbReference type="ARBA" id="ARBA00014569"/>
    </source>
</evidence>
<evidence type="ECO:0000256" key="5">
    <source>
        <dbReference type="ARBA" id="ARBA00023295"/>
    </source>
</evidence>
<dbReference type="EC" id="3.2.1.73" evidence="2"/>
<dbReference type="InterPro" id="IPR008264">
    <property type="entry name" value="Beta_glucanase"/>
</dbReference>
<dbReference type="PANTHER" id="PTHR31062">
    <property type="entry name" value="XYLOGLUCAN ENDOTRANSGLUCOSYLASE/HYDROLASE PROTEIN 8-RELATED"/>
    <property type="match status" value="1"/>
</dbReference>
<dbReference type="SUPFAM" id="SSF49899">
    <property type="entry name" value="Concanavalin A-like lectins/glucanases"/>
    <property type="match status" value="1"/>
</dbReference>
<dbReference type="InterPro" id="IPR012854">
    <property type="entry name" value="Cu_amine_oxidase-like_N"/>
</dbReference>
<sequence>MFNFTKTSSISTLLQVVILLWFICILVISMTEVSSGLNAPSIQVNLQPVLMPPYEPAPFISTSGRTMVPLRAVTEAMNASVDWHAPTQTITIRHADTHITLVPGEPWASINGIQLPLDTPATIVNGRTFVPLRFVAESTGADIQWDPVYRLIAITTGPVIEAVVYEEAVYILPTLPSAHITITNPLNEEAVVWLGHSLLNPLHQWIDIPAVNVSLAAQETQTILREIDYEHISPNELLSGPYTSVFAIWDKDPSSPNAQRLYHWQQPEAFRLYRQQENFDALDPKIWFSRSGQLGRSSLNPQNVTVQNGMLQIRLPRSSLQGGELQTQEKLHYGSFEASMKLPNAPSSITGFFLYQAPDFDHEIDIEVYNRKDSEVMFTTYADGAVRREVVFPLAFDPTESFHQYRFDYTPQAVTFYINNQLMQTWTDGYSHEPMYLMINAWHPRWLDGTPPDRDQYLWVEWLRY</sequence>
<dbReference type="InterPro" id="IPR044791">
    <property type="entry name" value="Beta-glucanase/XTH"/>
</dbReference>
<dbReference type="PRINTS" id="PR00737">
    <property type="entry name" value="GLHYDRLASE16"/>
</dbReference>
<evidence type="ECO:0000313" key="11">
    <source>
        <dbReference type="EMBL" id="MEN1758850.1"/>
    </source>
</evidence>
<dbReference type="PROSITE" id="PS51762">
    <property type="entry name" value="GH16_2"/>
    <property type="match status" value="1"/>
</dbReference>
<dbReference type="InterPro" id="IPR000757">
    <property type="entry name" value="Beta-glucanase-like"/>
</dbReference>
<keyword evidence="4" id="KW-0378">Hydrolase</keyword>
<dbReference type="CDD" id="cd00413">
    <property type="entry name" value="Glyco_hydrolase_16"/>
    <property type="match status" value="1"/>
</dbReference>
<dbReference type="EMBL" id="JBCITM010000001">
    <property type="protein sequence ID" value="MEN1758850.1"/>
    <property type="molecule type" value="Genomic_DNA"/>
</dbReference>
<feature type="domain" description="GH16" evidence="10">
    <location>
        <begin position="247"/>
        <end position="465"/>
    </location>
</feature>
<protein>
    <recommendedName>
        <fullName evidence="3">Beta-glucanase</fullName>
        <ecNumber evidence="2">3.2.1.73</ecNumber>
    </recommendedName>
    <alternativeName>
        <fullName evidence="8">1,3-1,4-beta-D-glucan 4-glucanohydrolase</fullName>
    </alternativeName>
    <alternativeName>
        <fullName evidence="7">Endo-beta-1,3-1,4 glucanase</fullName>
    </alternativeName>
    <alternativeName>
        <fullName evidence="6">Lichenase</fullName>
    </alternativeName>
</protein>
<evidence type="ECO:0000256" key="8">
    <source>
        <dbReference type="ARBA" id="ARBA00031665"/>
    </source>
</evidence>
<gene>
    <name evidence="11" type="ORF">AAIG11_00055</name>
</gene>
<reference evidence="11 12" key="1">
    <citation type="submission" date="2024-04" db="EMBL/GenBank/DDBJ databases">
        <title>Genome sequencing and metabolic network reconstruction of aminoacids and betaine degradation by Anoxynatronum sibiricum.</title>
        <authorList>
            <person name="Detkova E.N."/>
            <person name="Boltjanskaja Y.V."/>
            <person name="Mardanov A.V."/>
            <person name="Kevbrin V."/>
        </authorList>
    </citation>
    <scope>NUCLEOTIDE SEQUENCE [LARGE SCALE GENOMIC DNA]</scope>
    <source>
        <strain evidence="11 12">Z-7981</strain>
    </source>
</reference>
<keyword evidence="9" id="KW-0812">Transmembrane</keyword>
<dbReference type="InterPro" id="IPR013320">
    <property type="entry name" value="ConA-like_dom_sf"/>
</dbReference>
<dbReference type="InterPro" id="IPR036582">
    <property type="entry name" value="Mao_N_sf"/>
</dbReference>